<dbReference type="PROSITE" id="PS51257">
    <property type="entry name" value="PROKAR_LIPOPROTEIN"/>
    <property type="match status" value="1"/>
</dbReference>
<dbReference type="EMBL" id="CP031598">
    <property type="protein sequence ID" value="QEW27887.1"/>
    <property type="molecule type" value="Genomic_DNA"/>
</dbReference>
<reference evidence="2 4" key="1">
    <citation type="submission" date="2015-04" db="EMBL/GenBank/DDBJ databases">
        <title>The draft genome sequence of Roseovarius indicus B108T.</title>
        <authorList>
            <person name="Li G."/>
            <person name="Lai Q."/>
            <person name="Shao Z."/>
            <person name="Yan P."/>
        </authorList>
    </citation>
    <scope>NUCLEOTIDE SEQUENCE [LARGE SCALE GENOMIC DNA]</scope>
    <source>
        <strain evidence="2 4">B108</strain>
    </source>
</reference>
<dbReference type="STRING" id="540747.SAMN04488031_12128"/>
<organism evidence="2 4">
    <name type="scientific">Roseovarius indicus</name>
    <dbReference type="NCBI Taxonomy" id="540747"/>
    <lineage>
        <taxon>Bacteria</taxon>
        <taxon>Pseudomonadati</taxon>
        <taxon>Pseudomonadota</taxon>
        <taxon>Alphaproteobacteria</taxon>
        <taxon>Rhodobacterales</taxon>
        <taxon>Roseobacteraceae</taxon>
        <taxon>Roseovarius</taxon>
    </lineage>
</organism>
<gene>
    <name evidence="3" type="ORF">RIdsm_03709</name>
    <name evidence="2" type="ORF">XM52_22460</name>
</gene>
<dbReference type="PATRIC" id="fig|540747.5.peg.2845"/>
<evidence type="ECO:0000313" key="5">
    <source>
        <dbReference type="Proteomes" id="UP000325785"/>
    </source>
</evidence>
<dbReference type="EMBL" id="LAXI01000020">
    <property type="protein sequence ID" value="KRS15609.1"/>
    <property type="molecule type" value="Genomic_DNA"/>
</dbReference>
<reference evidence="3 5" key="2">
    <citation type="submission" date="2018-08" db="EMBL/GenBank/DDBJ databases">
        <title>Genetic Globetrotter - A new plasmid hitch-hiking vast phylogenetic and geographic distances.</title>
        <authorList>
            <person name="Vollmers J."/>
            <person name="Petersen J."/>
        </authorList>
    </citation>
    <scope>NUCLEOTIDE SEQUENCE [LARGE SCALE GENOMIC DNA]</scope>
    <source>
        <strain evidence="3 5">DSM 26383</strain>
    </source>
</reference>
<keyword evidence="1" id="KW-0732">Signal</keyword>
<protein>
    <submittedName>
        <fullName evidence="2">Glucose-6-phosphate isomerase</fullName>
    </submittedName>
</protein>
<keyword evidence="2" id="KW-0413">Isomerase</keyword>
<accession>A0A0T5P309</accession>
<dbReference type="Proteomes" id="UP000325785">
    <property type="component" value="Chromosome"/>
</dbReference>
<feature type="signal peptide" evidence="1">
    <location>
        <begin position="1"/>
        <end position="22"/>
    </location>
</feature>
<dbReference type="AlphaFoldDB" id="A0A0T5P309"/>
<proteinExistence type="predicted"/>
<sequence length="92" mass="9163">MKTAILSLACAASLILAGCADMTDDQERQVGGALIGGSLGLITAKALGADNDWVAVTTLAGAAAGALVARNTATGQCAYARGDGTYYRAPCR</sequence>
<dbReference type="KEGG" id="rid:RIdsm_03709"/>
<dbReference type="GO" id="GO:0016853">
    <property type="term" value="F:isomerase activity"/>
    <property type="evidence" value="ECO:0007669"/>
    <property type="project" value="UniProtKB-KW"/>
</dbReference>
<name>A0A0T5P309_9RHOB</name>
<evidence type="ECO:0000313" key="3">
    <source>
        <dbReference type="EMBL" id="QEW27887.1"/>
    </source>
</evidence>
<dbReference type="RefSeq" id="WP_057819798.1">
    <property type="nucleotide sequence ID" value="NZ_CAXRJZ010000127.1"/>
</dbReference>
<keyword evidence="4" id="KW-1185">Reference proteome</keyword>
<evidence type="ECO:0000256" key="1">
    <source>
        <dbReference type="SAM" id="SignalP"/>
    </source>
</evidence>
<dbReference type="Proteomes" id="UP000051401">
    <property type="component" value="Unassembled WGS sequence"/>
</dbReference>
<feature type="chain" id="PRO_5015044545" evidence="1">
    <location>
        <begin position="23"/>
        <end position="92"/>
    </location>
</feature>
<evidence type="ECO:0000313" key="4">
    <source>
        <dbReference type="Proteomes" id="UP000051401"/>
    </source>
</evidence>
<evidence type="ECO:0000313" key="2">
    <source>
        <dbReference type="EMBL" id="KRS15609.1"/>
    </source>
</evidence>